<dbReference type="RefSeq" id="WP_086950805.1">
    <property type="nucleotide sequence ID" value="NZ_FWFD01000007.1"/>
</dbReference>
<organism evidence="1 2">
    <name type="scientific">Vagococcus fluvialis bH819</name>
    <dbReference type="NCBI Taxonomy" id="1255619"/>
    <lineage>
        <taxon>Bacteria</taxon>
        <taxon>Bacillati</taxon>
        <taxon>Bacillota</taxon>
        <taxon>Bacilli</taxon>
        <taxon>Lactobacillales</taxon>
        <taxon>Enterococcaceae</taxon>
        <taxon>Vagococcus</taxon>
    </lineage>
</organism>
<dbReference type="AlphaFoldDB" id="A0A1X6WLN8"/>
<keyword evidence="2" id="KW-1185">Reference proteome</keyword>
<gene>
    <name evidence="1" type="ORF">FM121_03655</name>
</gene>
<proteinExistence type="predicted"/>
<dbReference type="OrthoDB" id="3177627at2"/>
<evidence type="ECO:0000313" key="1">
    <source>
        <dbReference type="EMBL" id="SLM85168.1"/>
    </source>
</evidence>
<evidence type="ECO:0000313" key="2">
    <source>
        <dbReference type="Proteomes" id="UP000195918"/>
    </source>
</evidence>
<dbReference type="Proteomes" id="UP000195918">
    <property type="component" value="Unassembled WGS sequence"/>
</dbReference>
<name>A0A1X6WLN8_9ENTE</name>
<accession>A0A1X6WLN8</accession>
<protein>
    <submittedName>
        <fullName evidence="1">Uncharacterized protein</fullName>
    </submittedName>
</protein>
<dbReference type="EMBL" id="FWFD01000007">
    <property type="protein sequence ID" value="SLM85168.1"/>
    <property type="molecule type" value="Genomic_DNA"/>
</dbReference>
<reference evidence="2" key="1">
    <citation type="submission" date="2017-02" db="EMBL/GenBank/DDBJ databases">
        <authorList>
            <person name="Dridi B."/>
        </authorList>
    </citation>
    <scope>NUCLEOTIDE SEQUENCE [LARGE SCALE GENOMIC DNA]</scope>
    <source>
        <strain evidence="2">bH819</strain>
    </source>
</reference>
<sequence>MSKFKKVISVLLVIIGITGFVVEAKMVSSNKKKKEVPMVTKVTKEYDVQSSSKIEETKSSKKVEITKETTSAEEVKETETKETTFEEEAIAPVEEVRTVTNIVEPVPEEKIEEVVEEKLIEVKSQRHVPNSIGINGIFRNYLPIGRGNSVDVVEYYIDGGNIITTVGSYNPHENQTTYFGGHNPGIMDYMEQNLSVGSTVTVTDSNGNPFDYRAVDYTIVDIYGEGILGSIGMSAIDLYVYGSNQRSLAIQYCLSNSDLMIMWYLLPLF</sequence>